<evidence type="ECO:0000256" key="5">
    <source>
        <dbReference type="ARBA" id="ARBA00023163"/>
    </source>
</evidence>
<dbReference type="GO" id="GO:0003677">
    <property type="term" value="F:DNA binding"/>
    <property type="evidence" value="ECO:0007669"/>
    <property type="project" value="UniProtKB-KW"/>
</dbReference>
<dbReference type="GeneID" id="117148164"/>
<dbReference type="InterPro" id="IPR028002">
    <property type="entry name" value="Myb_DNA-bind_5"/>
</dbReference>
<comment type="function">
    <text evidence="6">Involved in transvection phenomena (= synapsis-dependent gene expression), where the synaptic pairing of chromosomes carrying genes with which zeste interacts influences the expression of these genes. Zeste binds to DNA and stimulates transcription from a nearby promoter.</text>
</comment>
<sequence>MLATKRVRARAKNFTIEEEEILENLILAHRDVIRNKQKDPTIWRKKSEAWKQIEADFAIQTGVERSWQALREKYTNNLRLMRKNGTLSDEEEKIDNAPDSGQNLSISGVSSLAAGVDNEESSAYFEPEFSRKSLSSDSTELKHVPSNSSYAVDRPIYSALNANDGSVDLSSEEDAANILKDEKVALIRLQQEFYRCENARAAEKHKLEMENQKYELERRKVELRNMRLKNELLEAEILEKRRKVGPSNASS</sequence>
<keyword evidence="5" id="KW-0804">Transcription</keyword>
<keyword evidence="9" id="KW-1185">Reference proteome</keyword>
<evidence type="ECO:0000256" key="6">
    <source>
        <dbReference type="ARBA" id="ARBA00025466"/>
    </source>
</evidence>
<feature type="coiled-coil region" evidence="7">
    <location>
        <begin position="199"/>
        <end position="243"/>
    </location>
</feature>
<evidence type="ECO:0000256" key="1">
    <source>
        <dbReference type="ARBA" id="ARBA00011764"/>
    </source>
</evidence>
<proteinExistence type="predicted"/>
<dbReference type="Proteomes" id="UP000515162">
    <property type="component" value="Chromosome 2L"/>
</dbReference>
<evidence type="ECO:0000256" key="4">
    <source>
        <dbReference type="ARBA" id="ARBA00023125"/>
    </source>
</evidence>
<evidence type="ECO:0000313" key="9">
    <source>
        <dbReference type="Proteomes" id="UP000515162"/>
    </source>
</evidence>
<accession>A0A6P8KN60</accession>
<dbReference type="Pfam" id="PF13873">
    <property type="entry name" value="Myb_DNA-bind_5"/>
    <property type="match status" value="1"/>
</dbReference>
<evidence type="ECO:0000259" key="8">
    <source>
        <dbReference type="Pfam" id="PF13873"/>
    </source>
</evidence>
<keyword evidence="7" id="KW-0175">Coiled coil</keyword>
<evidence type="ECO:0000256" key="3">
    <source>
        <dbReference type="ARBA" id="ARBA00023015"/>
    </source>
</evidence>
<keyword evidence="4" id="KW-0238">DNA-binding</keyword>
<keyword evidence="3" id="KW-0805">Transcription regulation</keyword>
<dbReference type="RefSeq" id="XP_033171315.1">
    <property type="nucleotide sequence ID" value="XM_033315424.1"/>
</dbReference>
<feature type="domain" description="Myb/SANT-like DNA-binding" evidence="8">
    <location>
        <begin position="10"/>
        <end position="84"/>
    </location>
</feature>
<comment type="subunit">
    <text evidence="1">Self-associates forming complexes of several hundred monomers.</text>
</comment>
<name>A0A6P8KN60_DROMA</name>
<reference evidence="10" key="1">
    <citation type="submission" date="2025-08" db="UniProtKB">
        <authorList>
            <consortium name="RefSeq"/>
        </authorList>
    </citation>
    <scope>IDENTIFICATION</scope>
    <source>
        <strain evidence="10">Mau12</strain>
        <tissue evidence="10">Whole Body</tissue>
    </source>
</reference>
<evidence type="ECO:0000256" key="2">
    <source>
        <dbReference type="ARBA" id="ARBA00016807"/>
    </source>
</evidence>
<gene>
    <name evidence="10" type="primary">LOC117148164</name>
</gene>
<evidence type="ECO:0000256" key="7">
    <source>
        <dbReference type="SAM" id="Coils"/>
    </source>
</evidence>
<dbReference type="AlphaFoldDB" id="A0A6P8KN60"/>
<evidence type="ECO:0000313" key="10">
    <source>
        <dbReference type="RefSeq" id="XP_033171315.1"/>
    </source>
</evidence>
<protein>
    <recommendedName>
        <fullName evidence="2">Regulatory protein zeste</fullName>
    </recommendedName>
</protein>
<organism evidence="9 10">
    <name type="scientific">Drosophila mauritiana</name>
    <name type="common">Fruit fly</name>
    <dbReference type="NCBI Taxonomy" id="7226"/>
    <lineage>
        <taxon>Eukaryota</taxon>
        <taxon>Metazoa</taxon>
        <taxon>Ecdysozoa</taxon>
        <taxon>Arthropoda</taxon>
        <taxon>Hexapoda</taxon>
        <taxon>Insecta</taxon>
        <taxon>Pterygota</taxon>
        <taxon>Neoptera</taxon>
        <taxon>Endopterygota</taxon>
        <taxon>Diptera</taxon>
        <taxon>Brachycera</taxon>
        <taxon>Muscomorpha</taxon>
        <taxon>Ephydroidea</taxon>
        <taxon>Drosophilidae</taxon>
        <taxon>Drosophila</taxon>
        <taxon>Sophophora</taxon>
    </lineage>
</organism>